<dbReference type="Proteomes" id="UP000479563">
    <property type="component" value="Unassembled WGS sequence"/>
</dbReference>
<evidence type="ECO:0000313" key="35">
    <source>
        <dbReference type="Proteomes" id="UP000285209"/>
    </source>
</evidence>
<dbReference type="EMBL" id="QSDV01000003">
    <property type="protein sequence ID" value="RGZ19572.1"/>
    <property type="molecule type" value="Genomic_DNA"/>
</dbReference>
<name>A0A0M6WDC9_9FIRM</name>
<feature type="transmembrane region" description="Helical" evidence="1">
    <location>
        <begin position="133"/>
        <end position="154"/>
    </location>
</feature>
<reference evidence="40 41" key="5">
    <citation type="journal article" date="2019" name="Nat. Med.">
        <title>A library of human gut bacterial isolates paired with longitudinal multiomics data enables mechanistic microbiome research.</title>
        <authorList>
            <person name="Poyet M."/>
            <person name="Groussin M."/>
            <person name="Gibbons S.M."/>
            <person name="Avila-Pacheco J."/>
            <person name="Jiang X."/>
            <person name="Kearney S.M."/>
            <person name="Perrotta A.R."/>
            <person name="Berdy B."/>
            <person name="Zhao S."/>
            <person name="Lieberman T.D."/>
            <person name="Swanson P.K."/>
            <person name="Smith M."/>
            <person name="Roesemann S."/>
            <person name="Alexander J.E."/>
            <person name="Rich S.A."/>
            <person name="Livny J."/>
            <person name="Vlamakis H."/>
            <person name="Clish C."/>
            <person name="Bullock K."/>
            <person name="Deik A."/>
            <person name="Scott J."/>
            <person name="Pierce K.A."/>
            <person name="Xavier R.J."/>
            <person name="Alm E.J."/>
        </authorList>
    </citation>
    <scope>NUCLEOTIDE SEQUENCE [LARGE SCALE GENOMIC DNA]</scope>
    <source>
        <strain evidence="5 41">BIOML-A11</strain>
        <strain evidence="6 40">BIOML-A5</strain>
    </source>
</reference>
<dbReference type="Proteomes" id="UP000283431">
    <property type="component" value="Unassembled WGS sequence"/>
</dbReference>
<evidence type="ECO:0000313" key="18">
    <source>
        <dbReference type="EMBL" id="RHD93303.1"/>
    </source>
</evidence>
<dbReference type="Proteomes" id="UP000465607">
    <property type="component" value="Unassembled WGS sequence"/>
</dbReference>
<dbReference type="Proteomes" id="UP000260717">
    <property type="component" value="Unassembled WGS sequence"/>
</dbReference>
<dbReference type="EMBL" id="QRKN01000008">
    <property type="protein sequence ID" value="RHI20818.1"/>
    <property type="molecule type" value="Genomic_DNA"/>
</dbReference>
<evidence type="ECO:0000313" key="10">
    <source>
        <dbReference type="EMBL" id="RGM69849.1"/>
    </source>
</evidence>
<evidence type="ECO:0000313" key="17">
    <source>
        <dbReference type="EMBL" id="RHA13942.1"/>
    </source>
</evidence>
<feature type="transmembrane region" description="Helical" evidence="1">
    <location>
        <begin position="101"/>
        <end position="121"/>
    </location>
</feature>
<evidence type="ECO:0000313" key="30">
    <source>
        <dbReference type="Proteomes" id="UP000283297"/>
    </source>
</evidence>
<dbReference type="EMBL" id="QRXR01000038">
    <property type="protein sequence ID" value="RGU19460.1"/>
    <property type="molecule type" value="Genomic_DNA"/>
</dbReference>
<evidence type="ECO:0000313" key="24">
    <source>
        <dbReference type="Proteomes" id="UP000245905"/>
    </source>
</evidence>
<evidence type="ECO:0000313" key="33">
    <source>
        <dbReference type="Proteomes" id="UP000283765"/>
    </source>
</evidence>
<protein>
    <submittedName>
        <fullName evidence="3">ECF transporter S component</fullName>
    </submittedName>
    <submittedName>
        <fullName evidence="7">Membrane protein</fullName>
    </submittedName>
</protein>
<dbReference type="EMBL" id="QSFB01000009">
    <property type="protein sequence ID" value="RHA13942.1"/>
    <property type="molecule type" value="Genomic_DNA"/>
</dbReference>
<dbReference type="Proteomes" id="UP000266698">
    <property type="component" value="Unassembled WGS sequence"/>
</dbReference>
<dbReference type="Proteomes" id="UP000286341">
    <property type="component" value="Unassembled WGS sequence"/>
</dbReference>
<dbReference type="Proteomes" id="UP000260970">
    <property type="component" value="Unassembled WGS sequence"/>
</dbReference>
<evidence type="ECO:0000313" key="31">
    <source>
        <dbReference type="Proteomes" id="UP000283431"/>
    </source>
</evidence>
<dbReference type="Proteomes" id="UP000286581">
    <property type="component" value="Unassembled WGS sequence"/>
</dbReference>
<evidence type="ECO:0000313" key="41">
    <source>
        <dbReference type="Proteomes" id="UP000479563"/>
    </source>
</evidence>
<keyword evidence="1" id="KW-1133">Transmembrane helix</keyword>
<evidence type="ECO:0000313" key="40">
    <source>
        <dbReference type="Proteomes" id="UP000465607"/>
    </source>
</evidence>
<dbReference type="Proteomes" id="UP000049472">
    <property type="component" value="Unassembled WGS sequence"/>
</dbReference>
<dbReference type="Proteomes" id="UP000245905">
    <property type="component" value="Unassembled WGS sequence"/>
</dbReference>
<dbReference type="Proteomes" id="UP000260758">
    <property type="component" value="Unassembled WGS sequence"/>
</dbReference>
<dbReference type="EMBL" id="CVRQ01000009">
    <property type="protein sequence ID" value="CRL33991.1"/>
    <property type="molecule type" value="Genomic_DNA"/>
</dbReference>
<evidence type="ECO:0000313" key="26">
    <source>
        <dbReference type="Proteomes" id="UP000260717"/>
    </source>
</evidence>
<keyword evidence="1" id="KW-0472">Membrane</keyword>
<dbReference type="EMBL" id="QSTI01000016">
    <property type="protein sequence ID" value="RGM47872.1"/>
    <property type="molecule type" value="Genomic_DNA"/>
</dbReference>
<dbReference type="EMBL" id="QSJS01000013">
    <property type="protein sequence ID" value="RHD93303.1"/>
    <property type="molecule type" value="Genomic_DNA"/>
</dbReference>
<dbReference type="EMBL" id="JAQLYE010000008">
    <property type="protein sequence ID" value="MDB8017596.1"/>
    <property type="molecule type" value="Genomic_DNA"/>
</dbReference>
<dbReference type="EMBL" id="QSUG01000006">
    <property type="protein sequence ID" value="RGN23208.1"/>
    <property type="molecule type" value="Genomic_DNA"/>
</dbReference>
<dbReference type="Pfam" id="PF12822">
    <property type="entry name" value="ECF_trnsprt"/>
    <property type="match status" value="1"/>
</dbReference>
<dbReference type="EMBL" id="QSEN01000007">
    <property type="protein sequence ID" value="RGZ75746.1"/>
    <property type="molecule type" value="Genomic_DNA"/>
</dbReference>
<dbReference type="Proteomes" id="UP000260642">
    <property type="component" value="Unassembled WGS sequence"/>
</dbReference>
<evidence type="ECO:0000313" key="29">
    <source>
        <dbReference type="Proteomes" id="UP000266698"/>
    </source>
</evidence>
<gene>
    <name evidence="22" type="ORF">DW001_08495</name>
    <name evidence="21" type="ORF">DW028_06145</name>
    <name evidence="20" type="ORF">DW172_10205</name>
    <name evidence="19" type="ORF">DW753_00080</name>
    <name evidence="18" type="ORF">DW775_10430</name>
    <name evidence="17" type="ORF">DW948_08140</name>
    <name evidence="16" type="ORF">DW967_14440</name>
    <name evidence="15" type="ORF">DW975_05880</name>
    <name evidence="13" type="ORF">DWV78_03985</name>
    <name evidence="12" type="ORF">DWW89_15395</name>
    <name evidence="14" type="ORF">DXA03_04230</name>
    <name evidence="11" type="ORF">DXB72_07465</name>
    <name evidence="10" type="ORF">DXB99_11545</name>
    <name evidence="9" type="ORF">DXC13_10280</name>
    <name evidence="8" type="ORF">DXD95_03360</name>
    <name evidence="5" type="ORF">GKE07_03185</name>
    <name evidence="6" type="ORF">GKE44_03370</name>
    <name evidence="7" type="ORF">LD38_12815</name>
    <name evidence="3" type="ORF">LK487_06120</name>
    <name evidence="4" type="ORF">PNE45_06070</name>
    <name evidence="2" type="ORF">T1815_07221</name>
</gene>
<dbReference type="EMBL" id="WKQP01000004">
    <property type="protein sequence ID" value="MSC59235.1"/>
    <property type="molecule type" value="Genomic_DNA"/>
</dbReference>
<dbReference type="Gene3D" id="1.10.1760.20">
    <property type="match status" value="2"/>
</dbReference>
<dbReference type="Proteomes" id="UP001212823">
    <property type="component" value="Unassembled WGS sequence"/>
</dbReference>
<keyword evidence="23" id="KW-1185">Reference proteome</keyword>
<evidence type="ECO:0000313" key="36">
    <source>
        <dbReference type="Proteomes" id="UP000285290"/>
    </source>
</evidence>
<reference evidence="7 24" key="1">
    <citation type="submission" date="2014-09" db="EMBL/GenBank/DDBJ databases">
        <title>Butyrate-producing bacteria isolated from human gut.</title>
        <authorList>
            <person name="Zhang Q."/>
            <person name="Zhao L."/>
        </authorList>
    </citation>
    <scope>NUCLEOTIDE SEQUENCE [LARGE SCALE GENOMIC DNA]</scope>
    <source>
        <strain evidence="7 24">R22</strain>
    </source>
</reference>
<dbReference type="InterPro" id="IPR024529">
    <property type="entry name" value="ECF_trnsprt_substrate-spec"/>
</dbReference>
<evidence type="ECO:0000313" key="28">
    <source>
        <dbReference type="Proteomes" id="UP000260970"/>
    </source>
</evidence>
<dbReference type="EMBL" id="QSOB01000003">
    <property type="protein sequence ID" value="RGI70141.1"/>
    <property type="molecule type" value="Genomic_DNA"/>
</dbReference>
<reference evidence="4" key="7">
    <citation type="submission" date="2023-01" db="EMBL/GenBank/DDBJ databases">
        <title>Human gut microbiome strain richness.</title>
        <authorList>
            <person name="Chen-Liaw A."/>
        </authorList>
    </citation>
    <scope>NUCLEOTIDE SEQUENCE</scope>
    <source>
        <strain evidence="4">1001283st1_D2_1001283B150209_150212</strain>
    </source>
</reference>
<evidence type="ECO:0000313" key="27">
    <source>
        <dbReference type="Proteomes" id="UP000260758"/>
    </source>
</evidence>
<dbReference type="Proteomes" id="UP000283721">
    <property type="component" value="Unassembled WGS sequence"/>
</dbReference>
<feature type="transmembrane region" description="Helical" evidence="1">
    <location>
        <begin position="166"/>
        <end position="186"/>
    </location>
</feature>
<reference evidence="2" key="2">
    <citation type="submission" date="2015-05" db="EMBL/GenBank/DDBJ databases">
        <authorList>
            <person name="Wang D.B."/>
            <person name="Wang M."/>
        </authorList>
    </citation>
    <scope>NUCLEOTIDE SEQUENCE [LARGE SCALE GENOMIC DNA]</scope>
    <source>
        <strain evidence="2">T1-815</strain>
    </source>
</reference>
<evidence type="ECO:0000256" key="1">
    <source>
        <dbReference type="SAM" id="Phobius"/>
    </source>
</evidence>
<dbReference type="Proteomes" id="UP000283765">
    <property type="component" value="Unassembled WGS sequence"/>
</dbReference>
<keyword evidence="1" id="KW-0812">Transmembrane</keyword>
<evidence type="ECO:0000313" key="25">
    <source>
        <dbReference type="Proteomes" id="UP000260642"/>
    </source>
</evidence>
<feature type="transmembrane region" description="Helical" evidence="1">
    <location>
        <begin position="33"/>
        <end position="51"/>
    </location>
</feature>
<dbReference type="EMBL" id="QRPB01000008">
    <property type="protein sequence ID" value="RHL79256.1"/>
    <property type="molecule type" value="Genomic_DNA"/>
</dbReference>
<evidence type="ECO:0000313" key="14">
    <source>
        <dbReference type="EMBL" id="RGZ19572.1"/>
    </source>
</evidence>
<dbReference type="RefSeq" id="WP_012741713.1">
    <property type="nucleotide sequence ID" value="NZ_CP092643.1"/>
</dbReference>
<reference evidence="3" key="6">
    <citation type="submission" date="2021-10" db="EMBL/GenBank/DDBJ databases">
        <title>Collection of gut derived symbiotic bacterial strains cultured from healthy donors.</title>
        <authorList>
            <person name="Lin H."/>
            <person name="Littmann E."/>
            <person name="Claire K."/>
            <person name="Pamer E."/>
        </authorList>
    </citation>
    <scope>NUCLEOTIDE SEQUENCE</scope>
    <source>
        <strain evidence="3">MSK.22.92</strain>
    </source>
</reference>
<dbReference type="GeneID" id="86987696"/>
<evidence type="ECO:0000313" key="5">
    <source>
        <dbReference type="EMBL" id="MSC59235.1"/>
    </source>
</evidence>
<dbReference type="EMBL" id="QSES01000035">
    <property type="protein sequence ID" value="RGZ88695.1"/>
    <property type="molecule type" value="Genomic_DNA"/>
</dbReference>
<dbReference type="Proteomes" id="UP000285290">
    <property type="component" value="Unassembled WGS sequence"/>
</dbReference>
<evidence type="ECO:0000313" key="19">
    <source>
        <dbReference type="EMBL" id="RHE34555.1"/>
    </source>
</evidence>
<dbReference type="Proteomes" id="UP000284835">
    <property type="component" value="Unassembled WGS sequence"/>
</dbReference>
<feature type="transmembrane region" description="Helical" evidence="1">
    <location>
        <begin position="9"/>
        <end position="27"/>
    </location>
</feature>
<feature type="transmembrane region" description="Helical" evidence="1">
    <location>
        <begin position="230"/>
        <end position="263"/>
    </location>
</feature>
<dbReference type="EMBL" id="WKQV01000002">
    <property type="protein sequence ID" value="MSD26227.1"/>
    <property type="molecule type" value="Genomic_DNA"/>
</dbReference>
<reference evidence="23" key="3">
    <citation type="submission" date="2015-05" db="EMBL/GenBank/DDBJ databases">
        <authorList>
            <consortium name="Pathogen Informatics"/>
        </authorList>
    </citation>
    <scope>NUCLEOTIDE SEQUENCE [LARGE SCALE GENOMIC DNA]</scope>
    <source>
        <strain evidence="23">T1-815</strain>
    </source>
</reference>
<dbReference type="EMBL" id="QSKC01000001">
    <property type="protein sequence ID" value="RHE34555.1"/>
    <property type="molecule type" value="Genomic_DNA"/>
</dbReference>
<dbReference type="EMBL" id="QSAE01000007">
    <property type="protein sequence ID" value="RGW40847.1"/>
    <property type="molecule type" value="Genomic_DNA"/>
</dbReference>
<evidence type="ECO:0000313" key="4">
    <source>
        <dbReference type="EMBL" id="MDB8017596.1"/>
    </source>
</evidence>
<dbReference type="Proteomes" id="UP000285209">
    <property type="component" value="Unassembled WGS sequence"/>
</dbReference>
<evidence type="ECO:0000313" key="21">
    <source>
        <dbReference type="EMBL" id="RHL28969.1"/>
    </source>
</evidence>
<dbReference type="Proteomes" id="UP000285865">
    <property type="component" value="Unassembled WGS sequence"/>
</dbReference>
<evidence type="ECO:0000313" key="6">
    <source>
        <dbReference type="EMBL" id="MSD26227.1"/>
    </source>
</evidence>
<dbReference type="EMBL" id="JRFS01000028">
    <property type="protein sequence ID" value="PWE83038.1"/>
    <property type="molecule type" value="Genomic_DNA"/>
</dbReference>
<dbReference type="EMBL" id="QSTP01000013">
    <property type="protein sequence ID" value="RGM69849.1"/>
    <property type="molecule type" value="Genomic_DNA"/>
</dbReference>
<feature type="transmembrane region" description="Helical" evidence="1">
    <location>
        <begin position="58"/>
        <end position="81"/>
    </location>
</feature>
<evidence type="ECO:0000313" key="3">
    <source>
        <dbReference type="EMBL" id="MCC2746609.1"/>
    </source>
</evidence>
<evidence type="ECO:0000313" key="11">
    <source>
        <dbReference type="EMBL" id="RGN23208.1"/>
    </source>
</evidence>
<accession>A0A0M6WDC9</accession>
<evidence type="ECO:0000313" key="22">
    <source>
        <dbReference type="EMBL" id="RHL79256.1"/>
    </source>
</evidence>
<evidence type="ECO:0000313" key="34">
    <source>
        <dbReference type="Proteomes" id="UP000284835"/>
    </source>
</evidence>
<evidence type="ECO:0000313" key="12">
    <source>
        <dbReference type="EMBL" id="RGU19460.1"/>
    </source>
</evidence>
<evidence type="ECO:0000313" key="37">
    <source>
        <dbReference type="Proteomes" id="UP000285865"/>
    </source>
</evidence>
<evidence type="ECO:0000313" key="8">
    <source>
        <dbReference type="EMBL" id="RGI70141.1"/>
    </source>
</evidence>
<evidence type="ECO:0000313" key="2">
    <source>
        <dbReference type="EMBL" id="CRL33991.1"/>
    </source>
</evidence>
<proteinExistence type="predicted"/>
<feature type="transmembrane region" description="Helical" evidence="1">
    <location>
        <begin position="195"/>
        <end position="218"/>
    </location>
</feature>
<evidence type="ECO:0000313" key="38">
    <source>
        <dbReference type="Proteomes" id="UP000286341"/>
    </source>
</evidence>
<evidence type="ECO:0000313" key="7">
    <source>
        <dbReference type="EMBL" id="PWE83038.1"/>
    </source>
</evidence>
<organism evidence="2 23">
    <name type="scientific">Agathobacter rectalis</name>
    <dbReference type="NCBI Taxonomy" id="39491"/>
    <lineage>
        <taxon>Bacteria</taxon>
        <taxon>Bacillati</taxon>
        <taxon>Bacillota</taxon>
        <taxon>Clostridia</taxon>
        <taxon>Lachnospirales</taxon>
        <taxon>Lachnospiraceae</taxon>
        <taxon>Agathobacter</taxon>
    </lineage>
</organism>
<evidence type="ECO:0000313" key="32">
    <source>
        <dbReference type="Proteomes" id="UP000283721"/>
    </source>
</evidence>
<evidence type="ECO:0000313" key="15">
    <source>
        <dbReference type="EMBL" id="RGZ75746.1"/>
    </source>
</evidence>
<evidence type="ECO:0000313" key="9">
    <source>
        <dbReference type="EMBL" id="RGM47872.1"/>
    </source>
</evidence>
<dbReference type="Proteomes" id="UP001197847">
    <property type="component" value="Unassembled WGS sequence"/>
</dbReference>
<dbReference type="GO" id="GO:0022857">
    <property type="term" value="F:transmembrane transporter activity"/>
    <property type="evidence" value="ECO:0007669"/>
    <property type="project" value="InterPro"/>
</dbReference>
<evidence type="ECO:0000313" key="20">
    <source>
        <dbReference type="EMBL" id="RHI20818.1"/>
    </source>
</evidence>
<dbReference type="Proteomes" id="UP000283297">
    <property type="component" value="Unassembled WGS sequence"/>
</dbReference>
<evidence type="ECO:0000313" key="16">
    <source>
        <dbReference type="EMBL" id="RGZ88695.1"/>
    </source>
</evidence>
<dbReference type="EMBL" id="QRON01000003">
    <property type="protein sequence ID" value="RHL28969.1"/>
    <property type="molecule type" value="Genomic_DNA"/>
</dbReference>
<dbReference type="EMBL" id="JAJFBX010000006">
    <property type="protein sequence ID" value="MCC2746609.1"/>
    <property type="molecule type" value="Genomic_DNA"/>
</dbReference>
<reference evidence="25 26" key="4">
    <citation type="submission" date="2018-08" db="EMBL/GenBank/DDBJ databases">
        <title>A genome reference for cultivated species of the human gut microbiota.</title>
        <authorList>
            <person name="Zou Y."/>
            <person name="Xue W."/>
            <person name="Luo G."/>
        </authorList>
    </citation>
    <scope>NUCLEOTIDE SEQUENCE [LARGE SCALE GENOMIC DNA]</scope>
    <source>
        <strain evidence="13 39">AF12-8</strain>
        <strain evidence="12 33">AF17-27</strain>
        <strain evidence="22 29">AF36-2BH</strain>
        <strain evidence="21 30">AF38-24</strain>
        <strain evidence="20 37">AM16-11</strain>
        <strain evidence="19 36">AM29-10</strain>
        <strain evidence="18 34">AM30-13AC</strain>
        <strain evidence="17 38">AM44-1AT</strain>
        <strain evidence="16 32">AM47-6BH</strain>
        <strain evidence="15 31">AM48-7</strain>
        <strain evidence="14 35">AM54-25XD</strain>
        <strain evidence="11 28">OM05-6AA</strain>
        <strain evidence="10 27">OM07-13</strain>
        <strain evidence="9 26">OM08-12AT</strain>
        <strain evidence="8 25">TM10-3</strain>
    </source>
</reference>
<sequence>MRNSKTNELVLTGLFTAIIIIMAFTPLGYIPLVVINATIIHIPVILGSLFCGPKKGAFLGFVFGFTSCLKATIVGGTLSSFVFSPVLAASLVGTSGIFKSLFIAFVPRILVGVIPYFVYIGIKKVLASEKKNLWGTVLNVLMSVFLAFGVYAFLGKMSESLSQAAALGIGIAVGAVVFIVVEAVFIRKSTQVIPFVYAGVAGAMTNTLLVMGSIFVLYKDAYADAIGVAGNAVLGVITGVISFNGVIEAIVAAIIVYLVGLVLNTIKPIAAK</sequence>
<evidence type="ECO:0000313" key="39">
    <source>
        <dbReference type="Proteomes" id="UP000286581"/>
    </source>
</evidence>
<evidence type="ECO:0000313" key="13">
    <source>
        <dbReference type="EMBL" id="RGW40847.1"/>
    </source>
</evidence>
<evidence type="ECO:0000313" key="23">
    <source>
        <dbReference type="Proteomes" id="UP000049472"/>
    </source>
</evidence>
<dbReference type="AlphaFoldDB" id="A0A0M6WDC9"/>